<reference evidence="2" key="1">
    <citation type="submission" date="2020-09" db="EMBL/GenBank/DDBJ databases">
        <title>Comparative genome analyses of four rice-infecting Rhizoctonia solani isolates reveal extensive enrichment of homogalacturonan modification genes.</title>
        <authorList>
            <person name="Lee D.-Y."/>
            <person name="Jeon J."/>
            <person name="Kim K.-T."/>
            <person name="Cheong K."/>
            <person name="Song H."/>
            <person name="Choi G."/>
            <person name="Ko J."/>
            <person name="Opiyo S.O."/>
            <person name="Zuo S."/>
            <person name="Madhav S."/>
            <person name="Lee Y.-H."/>
            <person name="Wang G.-L."/>
        </authorList>
    </citation>
    <scope>NUCLEOTIDE SEQUENCE</scope>
    <source>
        <strain evidence="2">AG1-IA B2</strain>
    </source>
</reference>
<evidence type="ECO:0000256" key="1">
    <source>
        <dbReference type="SAM" id="MobiDB-lite"/>
    </source>
</evidence>
<dbReference type="AlphaFoldDB" id="A0A8H7INP8"/>
<organism evidence="2 3">
    <name type="scientific">Rhizoctonia solani</name>
    <dbReference type="NCBI Taxonomy" id="456999"/>
    <lineage>
        <taxon>Eukaryota</taxon>
        <taxon>Fungi</taxon>
        <taxon>Dikarya</taxon>
        <taxon>Basidiomycota</taxon>
        <taxon>Agaricomycotina</taxon>
        <taxon>Agaricomycetes</taxon>
        <taxon>Cantharellales</taxon>
        <taxon>Ceratobasidiaceae</taxon>
        <taxon>Rhizoctonia</taxon>
    </lineage>
</organism>
<name>A0A8H7INP8_9AGAM</name>
<evidence type="ECO:0000313" key="3">
    <source>
        <dbReference type="Proteomes" id="UP000614334"/>
    </source>
</evidence>
<dbReference type="EMBL" id="JACYCF010000001">
    <property type="protein sequence ID" value="KAF8761556.1"/>
    <property type="molecule type" value="Genomic_DNA"/>
</dbReference>
<proteinExistence type="predicted"/>
<feature type="region of interest" description="Disordered" evidence="1">
    <location>
        <begin position="49"/>
        <end position="94"/>
    </location>
</feature>
<protein>
    <submittedName>
        <fullName evidence="2">Uncharacterized protein</fullName>
    </submittedName>
</protein>
<evidence type="ECO:0000313" key="2">
    <source>
        <dbReference type="EMBL" id="KAF8761556.1"/>
    </source>
</evidence>
<sequence length="94" mass="9946">MEPEPSIGALLEAIQALTTQVGSLQDQVKSQGKQIIQLVAICKETNNLVGDKDQGEPKPSLAHQLGLSPLLPTQEGKPTLQARLGLDSRPLSAP</sequence>
<comment type="caution">
    <text evidence="2">The sequence shown here is derived from an EMBL/GenBank/DDBJ whole genome shotgun (WGS) entry which is preliminary data.</text>
</comment>
<accession>A0A8H7INP8</accession>
<dbReference type="Proteomes" id="UP000614334">
    <property type="component" value="Unassembled WGS sequence"/>
</dbReference>
<gene>
    <name evidence="2" type="ORF">RHS01_00202</name>
</gene>